<name>A0A1E5QNT6_9CYAN</name>
<evidence type="ECO:0000259" key="2">
    <source>
        <dbReference type="Pfam" id="PF13443"/>
    </source>
</evidence>
<dbReference type="InterPro" id="IPR010982">
    <property type="entry name" value="Lambda_DNA-bd_dom_sf"/>
</dbReference>
<reference evidence="3" key="1">
    <citation type="submission" date="2016-09" db="EMBL/GenBank/DDBJ databases">
        <title>Draft genome of thermotolerant cyanobacterium Desertifilum sp. strain IPPAS B-1220.</title>
        <authorList>
            <person name="Sinetova M.A."/>
            <person name="Bolakhan K."/>
            <person name="Zayadan B.K."/>
            <person name="Mironov K.S."/>
            <person name="Ustinova V."/>
            <person name="Kupriyanova E.V."/>
            <person name="Sidorov R.A."/>
            <person name="Skrypnik A.N."/>
            <person name="Gogoleva N.E."/>
            <person name="Gogolev Y.V."/>
            <person name="Los D.A."/>
        </authorList>
    </citation>
    <scope>NUCLEOTIDE SEQUENCE [LARGE SCALE GENOMIC DNA]</scope>
    <source>
        <strain evidence="3">IPPAS B-1220</strain>
    </source>
</reference>
<protein>
    <recommendedName>
        <fullName evidence="2">HTH cro/C1-type domain-containing protein</fullName>
    </recommendedName>
</protein>
<sequence length="204" mass="23061">MSQDATHSLLELMQRVGISSFKALSRVSGVSERQLLYLRRAQVHRLRLEVFFKLAPVLQVPVGELLATFAGVGEASGELRQAYERLEAQLQVQRQELLQEFQQASLDTLETWLRNWPMAVAKAKEGTLTDPMTLVRLVQPVEKLMQQWGVEPLAQVGDEVAYDPQWHTLNEGSAQPGDRAIVKRPGFRQADKLLHRSLVVPLKD</sequence>
<evidence type="ECO:0000256" key="1">
    <source>
        <dbReference type="SAM" id="Coils"/>
    </source>
</evidence>
<dbReference type="EMBL" id="MJGC01000040">
    <property type="protein sequence ID" value="OEJ76281.1"/>
    <property type="molecule type" value="Genomic_DNA"/>
</dbReference>
<organism evidence="3">
    <name type="scientific">Desertifilum tharense IPPAS B-1220</name>
    <dbReference type="NCBI Taxonomy" id="1781255"/>
    <lineage>
        <taxon>Bacteria</taxon>
        <taxon>Bacillati</taxon>
        <taxon>Cyanobacteriota</taxon>
        <taxon>Cyanophyceae</taxon>
        <taxon>Desertifilales</taxon>
        <taxon>Desertifilaceae</taxon>
        <taxon>Desertifilum</taxon>
    </lineage>
</organism>
<dbReference type="InterPro" id="IPR001387">
    <property type="entry name" value="Cro/C1-type_HTH"/>
</dbReference>
<dbReference type="STRING" id="1781255.BH720_05450"/>
<feature type="domain" description="HTH cro/C1-type" evidence="2">
    <location>
        <begin position="9"/>
        <end position="67"/>
    </location>
</feature>
<dbReference type="SUPFAM" id="SSF47413">
    <property type="entry name" value="lambda repressor-like DNA-binding domains"/>
    <property type="match status" value="1"/>
</dbReference>
<dbReference type="OrthoDB" id="582213at2"/>
<feature type="coiled-coil region" evidence="1">
    <location>
        <begin position="76"/>
        <end position="107"/>
    </location>
</feature>
<dbReference type="RefSeq" id="WP_069966157.1">
    <property type="nucleotide sequence ID" value="NZ_CM124774.1"/>
</dbReference>
<accession>A0A1E5QNT6</accession>
<proteinExistence type="predicted"/>
<gene>
    <name evidence="3" type="ORF">BH720_05450</name>
</gene>
<dbReference type="GO" id="GO:0003677">
    <property type="term" value="F:DNA binding"/>
    <property type="evidence" value="ECO:0007669"/>
    <property type="project" value="InterPro"/>
</dbReference>
<dbReference type="Pfam" id="PF13443">
    <property type="entry name" value="HTH_26"/>
    <property type="match status" value="1"/>
</dbReference>
<evidence type="ECO:0000313" key="3">
    <source>
        <dbReference type="EMBL" id="OEJ76281.1"/>
    </source>
</evidence>
<dbReference type="AlphaFoldDB" id="A0A1E5QNT6"/>
<comment type="caution">
    <text evidence="3">The sequence shown here is derived from an EMBL/GenBank/DDBJ whole genome shotgun (WGS) entry which is preliminary data.</text>
</comment>
<keyword evidence="1" id="KW-0175">Coiled coil</keyword>